<evidence type="ECO:0000256" key="8">
    <source>
        <dbReference type="SAM" id="MobiDB-lite"/>
    </source>
</evidence>
<sequence>MTRTVVMEERRRRGGAAEWQRSSGGRGGVGRMVPMALLFVVAAVLVPHVTANYYPPPCDSKIYCYGELLKTVQMAKLHNDSKYFVDMSLKNSEKETLLEFEELMNRTQKNPSKEDIQIFVDEHFREPGDEFEDWDPSDWSEDPEFLKKIVHPDLKEWGKKLNAMWKKLGRKISTTVKDDPEKHSQIYVPNPVIVPGGRFREFYYWDSYWTIEGLLLSGMNQTVKGMLENFLMMVKDYGMVPNGGRIYYTRRSQPPYLIPMFKLYMDHHFDQDFLRDNIELLEKEFLFWHNERQVKVQDRKGMTHHVAQYRVNVSDPRPESYREDYALAQDLATEEEKQQLYVELKSGAESGWDYSTRWFVNNETNNVGVYILILYFACRCAARSKSSILVLLLVLVGAYQVEKALDGTPRINSGTMKDTNVTSIVPVDLNSLLCVNAQTLSYFYNRLGMHDKKREYDRIAEEKNITMSKIFWDQTDGVWYDYDLNAKSRRRYFYMSNLHPIWSGCYGPEGSRARTMEKLIKYLNNKGVLKYDGGMPTSLEDSGQQWDFPNAWAPLQHLAIMGLYEARNIHHAAEELSFELAEKWIRTNWKGYQELHAMFEKYNVTVVGKAGGGGEYEVQPGFGWSNGVAMRLLELFGDRLTPTEGNSAASPTLSLALGLLMGLLSLGVRSQFF</sequence>
<organism evidence="9 10">
    <name type="scientific">Scylla paramamosain</name>
    <name type="common">Mud crab</name>
    <dbReference type="NCBI Taxonomy" id="85552"/>
    <lineage>
        <taxon>Eukaryota</taxon>
        <taxon>Metazoa</taxon>
        <taxon>Ecdysozoa</taxon>
        <taxon>Arthropoda</taxon>
        <taxon>Crustacea</taxon>
        <taxon>Multicrustacea</taxon>
        <taxon>Malacostraca</taxon>
        <taxon>Eumalacostraca</taxon>
        <taxon>Eucarida</taxon>
        <taxon>Decapoda</taxon>
        <taxon>Pleocyemata</taxon>
        <taxon>Brachyura</taxon>
        <taxon>Eubrachyura</taxon>
        <taxon>Portunoidea</taxon>
        <taxon>Portunidae</taxon>
        <taxon>Portuninae</taxon>
        <taxon>Scylla</taxon>
    </lineage>
</organism>
<keyword evidence="6 7" id="KW-0326">Glycosidase</keyword>
<dbReference type="InterPro" id="IPR012341">
    <property type="entry name" value="6hp_glycosidase-like_sf"/>
</dbReference>
<evidence type="ECO:0000256" key="4">
    <source>
        <dbReference type="ARBA" id="ARBA00019905"/>
    </source>
</evidence>
<evidence type="ECO:0000313" key="10">
    <source>
        <dbReference type="Proteomes" id="UP001487740"/>
    </source>
</evidence>
<comment type="catalytic activity">
    <reaction evidence="1 7">
        <text>alpha,alpha-trehalose + H2O = alpha-D-glucose + beta-D-glucose</text>
        <dbReference type="Rhea" id="RHEA:32675"/>
        <dbReference type="ChEBI" id="CHEBI:15377"/>
        <dbReference type="ChEBI" id="CHEBI:15903"/>
        <dbReference type="ChEBI" id="CHEBI:16551"/>
        <dbReference type="ChEBI" id="CHEBI:17925"/>
        <dbReference type="EC" id="3.2.1.28"/>
    </reaction>
</comment>
<gene>
    <name evidence="9" type="ORF">O3P69_020480</name>
</gene>
<dbReference type="InterPro" id="IPR008928">
    <property type="entry name" value="6-hairpin_glycosidase_sf"/>
</dbReference>
<dbReference type="GO" id="GO:0005993">
    <property type="term" value="P:trehalose catabolic process"/>
    <property type="evidence" value="ECO:0007669"/>
    <property type="project" value="TreeGrafter"/>
</dbReference>
<dbReference type="InterPro" id="IPR001661">
    <property type="entry name" value="Glyco_hydro_37"/>
</dbReference>
<dbReference type="PROSITE" id="PS00927">
    <property type="entry name" value="TREHALASE_1"/>
    <property type="match status" value="1"/>
</dbReference>
<evidence type="ECO:0000313" key="9">
    <source>
        <dbReference type="EMBL" id="KAK8388522.1"/>
    </source>
</evidence>
<dbReference type="Gene3D" id="1.50.10.10">
    <property type="match status" value="1"/>
</dbReference>
<dbReference type="SUPFAM" id="SSF48208">
    <property type="entry name" value="Six-hairpin glycosidases"/>
    <property type="match status" value="1"/>
</dbReference>
<dbReference type="EC" id="3.2.1.28" evidence="3 7"/>
<comment type="similarity">
    <text evidence="2 7">Belongs to the glycosyl hydrolase 37 family.</text>
</comment>
<accession>A0AAW0TPG1</accession>
<evidence type="ECO:0000256" key="2">
    <source>
        <dbReference type="ARBA" id="ARBA00005615"/>
    </source>
</evidence>
<dbReference type="GO" id="GO:0004555">
    <property type="term" value="F:alpha,alpha-trehalase activity"/>
    <property type="evidence" value="ECO:0007669"/>
    <property type="project" value="UniProtKB-EC"/>
</dbReference>
<evidence type="ECO:0000256" key="1">
    <source>
        <dbReference type="ARBA" id="ARBA00001576"/>
    </source>
</evidence>
<dbReference type="PANTHER" id="PTHR23403:SF1">
    <property type="entry name" value="TREHALASE"/>
    <property type="match status" value="1"/>
</dbReference>
<feature type="compositionally biased region" description="Basic and acidic residues" evidence="8">
    <location>
        <begin position="1"/>
        <end position="11"/>
    </location>
</feature>
<dbReference type="Proteomes" id="UP001487740">
    <property type="component" value="Unassembled WGS sequence"/>
</dbReference>
<name>A0AAW0TPG1_SCYPA</name>
<evidence type="ECO:0000256" key="3">
    <source>
        <dbReference type="ARBA" id="ARBA00012757"/>
    </source>
</evidence>
<protein>
    <recommendedName>
        <fullName evidence="4 7">Trehalase</fullName>
        <ecNumber evidence="3 7">3.2.1.28</ecNumber>
    </recommendedName>
    <alternativeName>
        <fullName evidence="7">Alpha-trehalose glucohydrolase</fullName>
    </alternativeName>
</protein>
<evidence type="ECO:0000256" key="6">
    <source>
        <dbReference type="ARBA" id="ARBA00023295"/>
    </source>
</evidence>
<feature type="region of interest" description="Disordered" evidence="8">
    <location>
        <begin position="1"/>
        <end position="25"/>
    </location>
</feature>
<dbReference type="Pfam" id="PF01204">
    <property type="entry name" value="Trehalase"/>
    <property type="match status" value="2"/>
</dbReference>
<reference evidence="9 10" key="1">
    <citation type="submission" date="2023-03" db="EMBL/GenBank/DDBJ databases">
        <title>High-quality genome of Scylla paramamosain provides insights in environmental adaptation.</title>
        <authorList>
            <person name="Zhang L."/>
        </authorList>
    </citation>
    <scope>NUCLEOTIDE SEQUENCE [LARGE SCALE GENOMIC DNA]</scope>
    <source>
        <strain evidence="9">LZ_2023a</strain>
        <tissue evidence="9">Muscle</tissue>
    </source>
</reference>
<evidence type="ECO:0000256" key="7">
    <source>
        <dbReference type="RuleBase" id="RU361180"/>
    </source>
</evidence>
<keyword evidence="5 7" id="KW-0378">Hydrolase</keyword>
<dbReference type="PROSITE" id="PS00928">
    <property type="entry name" value="TREHALASE_2"/>
    <property type="match status" value="1"/>
</dbReference>
<dbReference type="InterPro" id="IPR018232">
    <property type="entry name" value="Glyco_hydro_37_CS"/>
</dbReference>
<dbReference type="AlphaFoldDB" id="A0AAW0TPG1"/>
<evidence type="ECO:0000256" key="5">
    <source>
        <dbReference type="ARBA" id="ARBA00022801"/>
    </source>
</evidence>
<proteinExistence type="inferred from homology"/>
<dbReference type="PRINTS" id="PR00744">
    <property type="entry name" value="GLHYDRLASE37"/>
</dbReference>
<dbReference type="PANTHER" id="PTHR23403">
    <property type="entry name" value="TREHALASE"/>
    <property type="match status" value="1"/>
</dbReference>
<dbReference type="EMBL" id="JARAKH010000028">
    <property type="protein sequence ID" value="KAK8388522.1"/>
    <property type="molecule type" value="Genomic_DNA"/>
</dbReference>
<comment type="caution">
    <text evidence="9">The sequence shown here is derived from an EMBL/GenBank/DDBJ whole genome shotgun (WGS) entry which is preliminary data.</text>
</comment>
<keyword evidence="10" id="KW-1185">Reference proteome</keyword>